<evidence type="ECO:0000256" key="1">
    <source>
        <dbReference type="SAM" id="Phobius"/>
    </source>
</evidence>
<organism evidence="2 3">
    <name type="scientific">Perca fluviatilis</name>
    <name type="common">European perch</name>
    <dbReference type="NCBI Taxonomy" id="8168"/>
    <lineage>
        <taxon>Eukaryota</taxon>
        <taxon>Metazoa</taxon>
        <taxon>Chordata</taxon>
        <taxon>Craniata</taxon>
        <taxon>Vertebrata</taxon>
        <taxon>Euteleostomi</taxon>
        <taxon>Actinopterygii</taxon>
        <taxon>Neopterygii</taxon>
        <taxon>Teleostei</taxon>
        <taxon>Neoteleostei</taxon>
        <taxon>Acanthomorphata</taxon>
        <taxon>Eupercaria</taxon>
        <taxon>Perciformes</taxon>
        <taxon>Percoidei</taxon>
        <taxon>Percidae</taxon>
        <taxon>Percinae</taxon>
        <taxon>Perca</taxon>
    </lineage>
</organism>
<dbReference type="AlphaFoldDB" id="A0A6A5DS55"/>
<proteinExistence type="predicted"/>
<keyword evidence="1" id="KW-0472">Membrane</keyword>
<keyword evidence="1" id="KW-0812">Transmembrane</keyword>
<evidence type="ECO:0000313" key="3">
    <source>
        <dbReference type="Proteomes" id="UP000465112"/>
    </source>
</evidence>
<sequence>MRCSCSSECNKVVVWRQFEEENRHLLNFYPPPTPNSLTHAPASQVPRLSGSLFFSSPDAYRDFRVDKNQSYASKMDENQKWGVAGKPGDTAASKQPLWRNWRDMSAVTICVALSVLCLGVCSVVCVRSSELQSRIVSLEQQQRGAWMLSLEQVEPVILGRLDQILDEKLAARLPKTREAREAPHSCLCPPGKFLPASIHSPIHRFLSFSY</sequence>
<protein>
    <submittedName>
        <fullName evidence="2">Uncharacterized protein</fullName>
    </submittedName>
</protein>
<reference evidence="2 3" key="1">
    <citation type="submission" date="2019-06" db="EMBL/GenBank/DDBJ databases">
        <title>A chromosome-scale genome assembly of the European perch, Perca fluviatilis.</title>
        <authorList>
            <person name="Roques C."/>
            <person name="Zahm M."/>
            <person name="Cabau C."/>
            <person name="Klopp C."/>
            <person name="Bouchez O."/>
            <person name="Donnadieu C."/>
            <person name="Kuhl H."/>
            <person name="Gislard M."/>
            <person name="Guendouz S."/>
            <person name="Journot L."/>
            <person name="Haffray P."/>
            <person name="Bestin A."/>
            <person name="Morvezen R."/>
            <person name="Feron R."/>
            <person name="Wen M."/>
            <person name="Jouanno E."/>
            <person name="Herpin A."/>
            <person name="Schartl M."/>
            <person name="Postlethwait J."/>
            <person name="Schaerlinger B."/>
            <person name="Chardard D."/>
            <person name="Lecocq T."/>
            <person name="Poncet C."/>
            <person name="Jaffrelo L."/>
            <person name="Lampietro C."/>
            <person name="Guiguen Y."/>
        </authorList>
    </citation>
    <scope>NUCLEOTIDE SEQUENCE [LARGE SCALE GENOMIC DNA]</scope>
    <source>
        <tissue evidence="2">Blood</tissue>
    </source>
</reference>
<evidence type="ECO:0000313" key="2">
    <source>
        <dbReference type="EMBL" id="KAF1376157.1"/>
    </source>
</evidence>
<gene>
    <name evidence="2" type="ORF">PFLUV_G00227820</name>
</gene>
<keyword evidence="3" id="KW-1185">Reference proteome</keyword>
<dbReference type="EMBL" id="VHII01000019">
    <property type="protein sequence ID" value="KAF1376157.1"/>
    <property type="molecule type" value="Genomic_DNA"/>
</dbReference>
<comment type="caution">
    <text evidence="2">The sequence shown here is derived from an EMBL/GenBank/DDBJ whole genome shotgun (WGS) entry which is preliminary data.</text>
</comment>
<accession>A0A6A5DS55</accession>
<keyword evidence="1" id="KW-1133">Transmembrane helix</keyword>
<feature type="transmembrane region" description="Helical" evidence="1">
    <location>
        <begin position="104"/>
        <end position="126"/>
    </location>
</feature>
<dbReference type="Proteomes" id="UP000465112">
    <property type="component" value="Chromosome 19"/>
</dbReference>
<name>A0A6A5DS55_PERFL</name>